<dbReference type="Proteomes" id="UP000280066">
    <property type="component" value="Unassembled WGS sequence"/>
</dbReference>
<organism evidence="3 4">
    <name type="scientific">Hymenobacter metallilatus</name>
    <dbReference type="NCBI Taxonomy" id="2493666"/>
    <lineage>
        <taxon>Bacteria</taxon>
        <taxon>Pseudomonadati</taxon>
        <taxon>Bacteroidota</taxon>
        <taxon>Cytophagia</taxon>
        <taxon>Cytophagales</taxon>
        <taxon>Hymenobacteraceae</taxon>
        <taxon>Hymenobacter</taxon>
    </lineage>
</organism>
<reference evidence="3 4" key="1">
    <citation type="submission" date="2018-12" db="EMBL/GenBank/DDBJ databases">
        <authorList>
            <person name="Feng G."/>
            <person name="Zhu H."/>
        </authorList>
    </citation>
    <scope>NUCLEOTIDE SEQUENCE [LARGE SCALE GENOMIC DNA]</scope>
    <source>
        <strain evidence="3 4">9PBR-2</strain>
    </source>
</reference>
<dbReference type="GO" id="GO:0008270">
    <property type="term" value="F:zinc ion binding"/>
    <property type="evidence" value="ECO:0007669"/>
    <property type="project" value="UniProtKB-KW"/>
</dbReference>
<dbReference type="OrthoDB" id="9816340at2"/>
<dbReference type="PROSITE" id="PS50966">
    <property type="entry name" value="ZF_SWIM"/>
    <property type="match status" value="1"/>
</dbReference>
<keyword evidence="1" id="KW-0479">Metal-binding</keyword>
<dbReference type="EMBL" id="RWIS01000006">
    <property type="protein sequence ID" value="RSK33118.1"/>
    <property type="molecule type" value="Genomic_DNA"/>
</dbReference>
<name>A0A3R9PBT4_9BACT</name>
<evidence type="ECO:0000259" key="2">
    <source>
        <dbReference type="PROSITE" id="PS50966"/>
    </source>
</evidence>
<evidence type="ECO:0000256" key="1">
    <source>
        <dbReference type="PROSITE-ProRule" id="PRU00325"/>
    </source>
</evidence>
<dbReference type="InterPro" id="IPR007527">
    <property type="entry name" value="Znf_SWIM"/>
</dbReference>
<keyword evidence="1" id="KW-0862">Zinc</keyword>
<evidence type="ECO:0000313" key="3">
    <source>
        <dbReference type="EMBL" id="RSK33118.1"/>
    </source>
</evidence>
<comment type="caution">
    <text evidence="3">The sequence shown here is derived from an EMBL/GenBank/DDBJ whole genome shotgun (WGS) entry which is preliminary data.</text>
</comment>
<protein>
    <submittedName>
        <fullName evidence="3">SWIM zinc finger family protein</fullName>
    </submittedName>
</protein>
<keyword evidence="1" id="KW-0863">Zinc-finger</keyword>
<keyword evidence="4" id="KW-1185">Reference proteome</keyword>
<feature type="domain" description="SWIM-type" evidence="2">
    <location>
        <begin position="52"/>
        <end position="85"/>
    </location>
</feature>
<dbReference type="RefSeq" id="WP_125429448.1">
    <property type="nucleotide sequence ID" value="NZ_RWIS01000006.1"/>
</dbReference>
<evidence type="ECO:0000313" key="4">
    <source>
        <dbReference type="Proteomes" id="UP000280066"/>
    </source>
</evidence>
<gene>
    <name evidence="3" type="ORF">EI290_10400</name>
</gene>
<accession>A0A3R9PBT4</accession>
<sequence length="467" mass="50906">MTWTEEQARALITDTGTLKRGQELAAPAKWGNLGRTDTAAWGECKGSGSKPYQTGIDLTAPAFKCSCPSRVFPCKHGAGLLLLLARQPQLLSPAEPPGWLQEWLDKRQQAQEKQVAKSVDTAAAAAVDPAAAETAAAVARQKREVQRQNRMQRGAQELEIWLVDIIRAGLAALDQQPRSYWENQAARLVDNQLPGLATVVRELPALRHQGADWPSRMLSRLGELYLLVRAFLRLPELSEDARQEVLQLVSVNLKKEDVQATQPSVTDEWRVLALATTEEDRLTVRRAWLQGQRTSCFALVVEFSFGGQAFATPLVPDGFYEGELTFYPGLLPLRAIPGQLTFQGIQPANPVPPGSGGPGQLLAAYAAALARQPWLREWPALLGGGVPVPTAEGWVLRFPAEPSAAGMVGATSVTNRLIEIRLLCDDSFGWELRAISGGFPLTVFGEWTGQGLRPLVGWDTVAELQTS</sequence>
<dbReference type="AlphaFoldDB" id="A0A3R9PBT4"/>
<proteinExistence type="predicted"/>